<dbReference type="GO" id="GO:0005737">
    <property type="term" value="C:cytoplasm"/>
    <property type="evidence" value="ECO:0007669"/>
    <property type="project" value="UniProtKB-SubCell"/>
</dbReference>
<evidence type="ECO:0000256" key="2">
    <source>
        <dbReference type="ARBA" id="ARBA00022490"/>
    </source>
</evidence>
<name>A0A803YEL2_MELGA</name>
<dbReference type="GO" id="GO:0042383">
    <property type="term" value="C:sarcolemma"/>
    <property type="evidence" value="ECO:0007669"/>
    <property type="project" value="TreeGrafter"/>
</dbReference>
<proteinExistence type="predicted"/>
<dbReference type="GO" id="GO:0005198">
    <property type="term" value="F:structural molecule activity"/>
    <property type="evidence" value="ECO:0007669"/>
    <property type="project" value="InterPro"/>
</dbReference>
<comment type="subcellular location">
    <subcellularLocation>
        <location evidence="1">Cytoplasm</location>
    </subcellularLocation>
</comment>
<keyword evidence="2" id="KW-0963">Cytoplasm</keyword>
<reference evidence="4" key="2">
    <citation type="submission" date="2025-08" db="UniProtKB">
        <authorList>
            <consortium name="Ensembl"/>
        </authorList>
    </citation>
    <scope>IDENTIFICATION</scope>
</reference>
<dbReference type="InterPro" id="IPR055108">
    <property type="entry name" value="Syntrophin_4th"/>
</dbReference>
<reference evidence="4" key="3">
    <citation type="submission" date="2025-09" db="UniProtKB">
        <authorList>
            <consortium name="Ensembl"/>
        </authorList>
    </citation>
    <scope>IDENTIFICATION</scope>
</reference>
<dbReference type="InterPro" id="IPR015482">
    <property type="entry name" value="Syntrophin"/>
</dbReference>
<sequence>MSSDDGTKMLYLDFGGPEGEIQLDLHSCPKTIVFIIHSFLSAKATSSPKPPGWDAAPCRVMPSWCHPWGWQCPMAPCLHPSLQCSVRAAPWTPLECLEMIFSVQRTHLYGSFVFISPPVQMLMGQHLSTQVPQHRDWGLPAPSTAQHSSGGWMDRSCRSAQFAKSFRVAACDRSCFSLGWLGALFDFANSASFYFLVLGGGLPGGCWETCHKPKVSAWKCLFLSNFGQINSQLTPSIDSGGLPLGQVGGGMWAPRGLLVGQDAGEQTLHCMAQCCPMQTGFPKEEKRNKTPNYVTVKSIPWVRNRWCIFL</sequence>
<accession>A0A803YEL2</accession>
<dbReference type="PANTHER" id="PTHR10554">
    <property type="entry name" value="SYNTROPHIN"/>
    <property type="match status" value="1"/>
</dbReference>
<dbReference type="PANTHER" id="PTHR10554:SF6">
    <property type="entry name" value="ALPHA-1-SYNTROPHIN"/>
    <property type="match status" value="1"/>
</dbReference>
<dbReference type="GeneTree" id="ENSGT00950000182863"/>
<dbReference type="InParanoid" id="A0A803YEL2"/>
<keyword evidence="5" id="KW-1185">Reference proteome</keyword>
<dbReference type="GO" id="GO:0016010">
    <property type="term" value="C:dystrophin-associated glycoprotein complex"/>
    <property type="evidence" value="ECO:0007669"/>
    <property type="project" value="TreeGrafter"/>
</dbReference>
<organism evidence="4 5">
    <name type="scientific">Meleagris gallopavo</name>
    <name type="common">Wild turkey</name>
    <dbReference type="NCBI Taxonomy" id="9103"/>
    <lineage>
        <taxon>Eukaryota</taxon>
        <taxon>Metazoa</taxon>
        <taxon>Chordata</taxon>
        <taxon>Craniata</taxon>
        <taxon>Vertebrata</taxon>
        <taxon>Euteleostomi</taxon>
        <taxon>Archelosauria</taxon>
        <taxon>Archosauria</taxon>
        <taxon>Dinosauria</taxon>
        <taxon>Saurischia</taxon>
        <taxon>Theropoda</taxon>
        <taxon>Coelurosauria</taxon>
        <taxon>Aves</taxon>
        <taxon>Neognathae</taxon>
        <taxon>Galloanserae</taxon>
        <taxon>Galliformes</taxon>
        <taxon>Phasianidae</taxon>
        <taxon>Meleagridinae</taxon>
        <taxon>Meleagris</taxon>
    </lineage>
</organism>
<reference evidence="4 5" key="1">
    <citation type="journal article" date="2010" name="PLoS Biol.">
        <title>Multi-platform next-generation sequencing of the domestic turkey (Meleagris gallopavo): genome assembly and analysis.</title>
        <authorList>
            <person name="Dalloul R.A."/>
            <person name="Long J.A."/>
            <person name="Zimin A.V."/>
            <person name="Aslam L."/>
            <person name="Beal K."/>
            <person name="Blomberg L.A."/>
            <person name="Bouffard P."/>
            <person name="Burt D.W."/>
            <person name="Crasta O."/>
            <person name="Crooijmans R.P."/>
            <person name="Cooper K."/>
            <person name="Coulombe R.A."/>
            <person name="De S."/>
            <person name="Delany M.E."/>
            <person name="Dodgson J.B."/>
            <person name="Dong J.J."/>
            <person name="Evans C."/>
            <person name="Frederickson K.M."/>
            <person name="Flicek P."/>
            <person name="Florea L."/>
            <person name="Folkerts O."/>
            <person name="Groenen M.A."/>
            <person name="Harkins T.T."/>
            <person name="Herrero J."/>
            <person name="Hoffmann S."/>
            <person name="Megens H.J."/>
            <person name="Jiang A."/>
            <person name="de Jong P."/>
            <person name="Kaiser P."/>
            <person name="Kim H."/>
            <person name="Kim K.W."/>
            <person name="Kim S."/>
            <person name="Langenberger D."/>
            <person name="Lee M.K."/>
            <person name="Lee T."/>
            <person name="Mane S."/>
            <person name="Marcais G."/>
            <person name="Marz M."/>
            <person name="McElroy A.P."/>
            <person name="Modise T."/>
            <person name="Nefedov M."/>
            <person name="Notredame C."/>
            <person name="Paton I.R."/>
            <person name="Payne W.S."/>
            <person name="Pertea G."/>
            <person name="Prickett D."/>
            <person name="Puiu D."/>
            <person name="Qioa D."/>
            <person name="Raineri E."/>
            <person name="Ruffier M."/>
            <person name="Salzberg S.L."/>
            <person name="Schatz M.C."/>
            <person name="Scheuring C."/>
            <person name="Schmidt C.J."/>
            <person name="Schroeder S."/>
            <person name="Searle S.M."/>
            <person name="Smith E.J."/>
            <person name="Smith J."/>
            <person name="Sonstegard T.S."/>
            <person name="Stadler P.F."/>
            <person name="Tafer H."/>
            <person name="Tu Z.J."/>
            <person name="Van Tassell C.P."/>
            <person name="Vilella A.J."/>
            <person name="Williams K.P."/>
            <person name="Yorke J.A."/>
            <person name="Zhang L."/>
            <person name="Zhang H.B."/>
            <person name="Zhang X."/>
            <person name="Zhang Y."/>
            <person name="Reed K.M."/>
        </authorList>
    </citation>
    <scope>NUCLEOTIDE SEQUENCE [LARGE SCALE GENOMIC DNA]</scope>
</reference>
<protein>
    <recommendedName>
        <fullName evidence="3">Syntrophin C-terminal PH domain-containing protein</fullName>
    </recommendedName>
</protein>
<dbReference type="Pfam" id="PF23012">
    <property type="entry name" value="Syntrophin_4th"/>
    <property type="match status" value="1"/>
</dbReference>
<evidence type="ECO:0000259" key="3">
    <source>
        <dbReference type="Pfam" id="PF23012"/>
    </source>
</evidence>
<evidence type="ECO:0000256" key="1">
    <source>
        <dbReference type="ARBA" id="ARBA00004496"/>
    </source>
</evidence>
<dbReference type="Ensembl" id="ENSMGAT00000036178.1">
    <property type="protein sequence ID" value="ENSMGAP00000030209.1"/>
    <property type="gene ID" value="ENSMGAG00000020439.1"/>
</dbReference>
<feature type="domain" description="Syntrophin C-terminal PH" evidence="3">
    <location>
        <begin position="1"/>
        <end position="46"/>
    </location>
</feature>
<dbReference type="GO" id="GO:0031594">
    <property type="term" value="C:neuromuscular junction"/>
    <property type="evidence" value="ECO:0007669"/>
    <property type="project" value="TreeGrafter"/>
</dbReference>
<evidence type="ECO:0000313" key="5">
    <source>
        <dbReference type="Proteomes" id="UP000001645"/>
    </source>
</evidence>
<dbReference type="Proteomes" id="UP000001645">
    <property type="component" value="Chromosome 22"/>
</dbReference>
<dbReference type="AlphaFoldDB" id="A0A803YEL2"/>
<evidence type="ECO:0000313" key="4">
    <source>
        <dbReference type="Ensembl" id="ENSMGAP00000030209.1"/>
    </source>
</evidence>